<evidence type="ECO:0000313" key="2">
    <source>
        <dbReference type="Proteomes" id="UP000492820"/>
    </source>
</evidence>
<organism evidence="1">
    <name type="scientific">Echinococcus granulosus</name>
    <name type="common">Hydatid tapeworm</name>
    <dbReference type="NCBI Taxonomy" id="6210"/>
    <lineage>
        <taxon>Eukaryota</taxon>
        <taxon>Metazoa</taxon>
        <taxon>Spiralia</taxon>
        <taxon>Lophotrochozoa</taxon>
        <taxon>Platyhelminthes</taxon>
        <taxon>Cestoda</taxon>
        <taxon>Eucestoda</taxon>
        <taxon>Cyclophyllidea</taxon>
        <taxon>Taeniidae</taxon>
        <taxon>Echinococcus</taxon>
        <taxon>Echinococcus granulosus group</taxon>
    </lineage>
</organism>
<name>A0A068WM55_ECHGR</name>
<dbReference type="AlphaFoldDB" id="A0A068WM55"/>
<dbReference type="WBParaSite" id="EgrG_000654900">
    <property type="protein sequence ID" value="EgrG_000654900"/>
    <property type="gene ID" value="EgrG_000654900"/>
</dbReference>
<reference evidence="3" key="3">
    <citation type="submission" date="2020-10" db="UniProtKB">
        <authorList>
            <consortium name="WormBaseParasite"/>
        </authorList>
    </citation>
    <scope>IDENTIFICATION</scope>
</reference>
<dbReference type="Proteomes" id="UP000492820">
    <property type="component" value="Unassembled WGS sequence"/>
</dbReference>
<gene>
    <name evidence="1" type="ORF">EgrG_000654900</name>
</gene>
<dbReference type="EMBL" id="LK028578">
    <property type="protein sequence ID" value="CDS18718.1"/>
    <property type="molecule type" value="Genomic_DNA"/>
</dbReference>
<protein>
    <submittedName>
        <fullName evidence="1 3">Uncharacterized protein</fullName>
    </submittedName>
</protein>
<proteinExistence type="predicted"/>
<sequence>MNAGITTAPHFPEFSKDLPANNGHQYALQHRYSPGDIRILHRLGKNTDNIPHYLRAFISVFCDRIPHAAPVPTNSNLKNIPVP</sequence>
<evidence type="ECO:0000313" key="3">
    <source>
        <dbReference type="WBParaSite" id="EgrG_000654900"/>
    </source>
</evidence>
<reference evidence="1 2" key="1">
    <citation type="journal article" date="2013" name="Nature">
        <title>The genomes of four tapeworm species reveal adaptations to parasitism.</title>
        <authorList>
            <person name="Tsai I.J."/>
            <person name="Zarowiecki M."/>
            <person name="Holroyd N."/>
            <person name="Garciarrubio A."/>
            <person name="Sanchez-Flores A."/>
            <person name="Brooks K.L."/>
            <person name="Tracey A."/>
            <person name="Bobes R.J."/>
            <person name="Fragoso G."/>
            <person name="Sciutto E."/>
            <person name="Aslett M."/>
            <person name="Beasley H."/>
            <person name="Bennett H.M."/>
            <person name="Cai J."/>
            <person name="Camicia F."/>
            <person name="Clark R."/>
            <person name="Cucher M."/>
            <person name="De Silva N."/>
            <person name="Day T.A."/>
            <person name="Deplazes P."/>
            <person name="Estrada K."/>
            <person name="Fernandez C."/>
            <person name="Holland P.W."/>
            <person name="Hou J."/>
            <person name="Hu S."/>
            <person name="Huckvale T."/>
            <person name="Hung S.S."/>
            <person name="Kamenetzky L."/>
            <person name="Keane J.A."/>
            <person name="Kiss F."/>
            <person name="Koziol U."/>
            <person name="Lambert O."/>
            <person name="Liu K."/>
            <person name="Luo X."/>
            <person name="Luo Y."/>
            <person name="Macchiaroli N."/>
            <person name="Nichol S."/>
            <person name="Paps J."/>
            <person name="Parkinson J."/>
            <person name="Pouchkina-Stantcheva N."/>
            <person name="Riddiford N."/>
            <person name="Rosenzvit M."/>
            <person name="Salinas G."/>
            <person name="Wasmuth J.D."/>
            <person name="Zamanian M."/>
            <person name="Zheng Y."/>
            <person name="Cai X."/>
            <person name="Soberon X."/>
            <person name="Olson P.D."/>
            <person name="Laclette J.P."/>
            <person name="Brehm K."/>
            <person name="Berriman M."/>
            <person name="Garciarrubio A."/>
            <person name="Bobes R.J."/>
            <person name="Fragoso G."/>
            <person name="Sanchez-Flores A."/>
            <person name="Estrada K."/>
            <person name="Cevallos M.A."/>
            <person name="Morett E."/>
            <person name="Gonzalez V."/>
            <person name="Portillo T."/>
            <person name="Ochoa-Leyva A."/>
            <person name="Jose M.V."/>
            <person name="Sciutto E."/>
            <person name="Landa A."/>
            <person name="Jimenez L."/>
            <person name="Valdes V."/>
            <person name="Carrero J.C."/>
            <person name="Larralde C."/>
            <person name="Morales-Montor J."/>
            <person name="Limon-Lason J."/>
            <person name="Soberon X."/>
            <person name="Laclette J.P."/>
        </authorList>
    </citation>
    <scope>NUCLEOTIDE SEQUENCE [LARGE SCALE GENOMIC DNA]</scope>
</reference>
<reference evidence="1" key="2">
    <citation type="submission" date="2014-06" db="EMBL/GenBank/DDBJ databases">
        <authorList>
            <person name="Aslett M."/>
        </authorList>
    </citation>
    <scope>NUCLEOTIDE SEQUENCE</scope>
</reference>
<evidence type="ECO:0000313" key="1">
    <source>
        <dbReference type="EMBL" id="CDS18718.1"/>
    </source>
</evidence>
<accession>A0A068WM55</accession>